<dbReference type="AlphaFoldDB" id="A0A3D8J5J7"/>
<comment type="similarity">
    <text evidence="1 4">Belongs to the class-II DAHP synthase family.</text>
</comment>
<dbReference type="GO" id="GO:0003849">
    <property type="term" value="F:3-deoxy-7-phosphoheptulonate synthase activity"/>
    <property type="evidence" value="ECO:0007669"/>
    <property type="project" value="UniProtKB-EC"/>
</dbReference>
<dbReference type="PANTHER" id="PTHR21337">
    <property type="entry name" value="PHOSPHO-2-DEHYDRO-3-DEOXYHEPTONATE ALDOLASE 1, 2"/>
    <property type="match status" value="1"/>
</dbReference>
<dbReference type="OrthoDB" id="9766852at2"/>
<keyword evidence="3" id="KW-0464">Manganese</keyword>
<dbReference type="Gene3D" id="3.20.20.70">
    <property type="entry name" value="Aldolase class I"/>
    <property type="match status" value="2"/>
</dbReference>
<dbReference type="Proteomes" id="UP000256424">
    <property type="component" value="Unassembled WGS sequence"/>
</dbReference>
<dbReference type="EMBL" id="NXLW01000005">
    <property type="protein sequence ID" value="RDU72743.1"/>
    <property type="molecule type" value="Genomic_DNA"/>
</dbReference>
<dbReference type="GO" id="GO:0009073">
    <property type="term" value="P:aromatic amino acid family biosynthetic process"/>
    <property type="evidence" value="ECO:0007669"/>
    <property type="project" value="UniProtKB-KW"/>
</dbReference>
<feature type="binding site" evidence="3">
    <location>
        <position position="326"/>
    </location>
    <ligand>
        <name>phosphoenolpyruvate</name>
        <dbReference type="ChEBI" id="CHEBI:58702"/>
    </ligand>
</feature>
<gene>
    <name evidence="5" type="ORF">CQA66_03895</name>
</gene>
<reference evidence="5 6" key="1">
    <citation type="submission" date="2018-04" db="EMBL/GenBank/DDBJ databases">
        <title>Novel Campyloabacter and Helicobacter Species and Strains.</title>
        <authorList>
            <person name="Mannion A.J."/>
            <person name="Shen Z."/>
            <person name="Fox J.G."/>
        </authorList>
    </citation>
    <scope>NUCLEOTIDE SEQUENCE [LARGE SCALE GENOMIC DNA]</scope>
    <source>
        <strain evidence="5 6">MIT 97-5075</strain>
    </source>
</reference>
<evidence type="ECO:0000256" key="3">
    <source>
        <dbReference type="PIRSR" id="PIRSR602480-1"/>
    </source>
</evidence>
<keyword evidence="6" id="KW-1185">Reference proteome</keyword>
<feature type="binding site" evidence="3">
    <location>
        <position position="430"/>
    </location>
    <ligand>
        <name>Mn(2+)</name>
        <dbReference type="ChEBI" id="CHEBI:29035"/>
    </ligand>
</feature>
<evidence type="ECO:0000256" key="4">
    <source>
        <dbReference type="RuleBase" id="RU363071"/>
    </source>
</evidence>
<feature type="binding site" evidence="3">
    <location>
        <begin position="272"/>
        <end position="273"/>
    </location>
    <ligand>
        <name>phosphoenolpyruvate</name>
        <dbReference type="ChEBI" id="CHEBI:58702"/>
    </ligand>
</feature>
<comment type="caution">
    <text evidence="5">The sequence shown here is derived from an EMBL/GenBank/DDBJ whole genome shotgun (WGS) entry which is preliminary data.</text>
</comment>
<dbReference type="GO" id="GO:0008652">
    <property type="term" value="P:amino acid biosynthetic process"/>
    <property type="evidence" value="ECO:0007669"/>
    <property type="project" value="UniProtKB-KW"/>
</dbReference>
<dbReference type="RefSeq" id="WP_104762415.1">
    <property type="nucleotide sequence ID" value="NZ_FZPM01000004.1"/>
</dbReference>
<protein>
    <recommendedName>
        <fullName evidence="4">Phospho-2-dehydro-3-deoxyheptonate aldolase</fullName>
        <ecNumber evidence="4">2.5.1.54</ecNumber>
    </recommendedName>
</protein>
<dbReference type="InterPro" id="IPR002480">
    <property type="entry name" value="DAHP_synth_2"/>
</dbReference>
<dbReference type="EC" id="2.5.1.54" evidence="4"/>
<dbReference type="InterPro" id="IPR013785">
    <property type="entry name" value="Aldolase_TIM"/>
</dbReference>
<evidence type="ECO:0000256" key="1">
    <source>
        <dbReference type="ARBA" id="ARBA00008911"/>
    </source>
</evidence>
<evidence type="ECO:0000313" key="6">
    <source>
        <dbReference type="Proteomes" id="UP000256424"/>
    </source>
</evidence>
<organism evidence="5 6">
    <name type="scientific">Helicobacter aurati</name>
    <dbReference type="NCBI Taxonomy" id="137778"/>
    <lineage>
        <taxon>Bacteria</taxon>
        <taxon>Pseudomonadati</taxon>
        <taxon>Campylobacterota</taxon>
        <taxon>Epsilonproteobacteria</taxon>
        <taxon>Campylobacterales</taxon>
        <taxon>Helicobacteraceae</taxon>
        <taxon>Helicobacter</taxon>
    </lineage>
</organism>
<feature type="binding site" evidence="3">
    <location>
        <position position="400"/>
    </location>
    <ligand>
        <name>Mn(2+)</name>
        <dbReference type="ChEBI" id="CHEBI:29035"/>
    </ligand>
</feature>
<comment type="pathway">
    <text evidence="4">Metabolic intermediate biosynthesis; chorismate biosynthesis; chorismate from D-erythrose 4-phosphate and phosphoenolpyruvate: step 1/7.</text>
</comment>
<name>A0A3D8J5J7_9HELI</name>
<keyword evidence="4" id="KW-0028">Amino-acid biosynthesis</keyword>
<dbReference type="PANTHER" id="PTHR21337:SF0">
    <property type="entry name" value="PHOSPHO-2-DEHYDRO-3-DEOXYHEPTONATE ALDOLASE"/>
    <property type="match status" value="1"/>
</dbReference>
<dbReference type="SUPFAM" id="SSF51569">
    <property type="entry name" value="Aldolase"/>
    <property type="match status" value="1"/>
</dbReference>
<feature type="binding site" evidence="3">
    <location>
        <position position="75"/>
    </location>
    <ligand>
        <name>Mn(2+)</name>
        <dbReference type="ChEBI" id="CHEBI:29035"/>
    </ligand>
</feature>
<accession>A0A3D8J5J7</accession>
<keyword evidence="3" id="KW-0104">Cadmium</keyword>
<dbReference type="Pfam" id="PF01474">
    <property type="entry name" value="DAHP_synth_2"/>
    <property type="match status" value="1"/>
</dbReference>
<dbReference type="NCBIfam" id="TIGR01358">
    <property type="entry name" value="DAHP_synth_II"/>
    <property type="match status" value="1"/>
</dbReference>
<keyword evidence="3" id="KW-0170">Cobalt</keyword>
<feature type="binding site" evidence="3">
    <location>
        <position position="358"/>
    </location>
    <ligand>
        <name>Mn(2+)</name>
        <dbReference type="ChEBI" id="CHEBI:29035"/>
    </ligand>
</feature>
<evidence type="ECO:0000313" key="5">
    <source>
        <dbReference type="EMBL" id="RDU72743.1"/>
    </source>
</evidence>
<feature type="binding site" evidence="3">
    <location>
        <position position="114"/>
    </location>
    <ligand>
        <name>phosphoenolpyruvate</name>
        <dbReference type="ChEBI" id="CHEBI:58702"/>
    </ligand>
</feature>
<keyword evidence="4" id="KW-0057">Aromatic amino acid biosynthesis</keyword>
<comment type="cofactor">
    <cofactor evidence="3">
        <name>Mn(2+)</name>
        <dbReference type="ChEBI" id="CHEBI:29035"/>
    </cofactor>
    <cofactor evidence="3">
        <name>Co(2+)</name>
        <dbReference type="ChEBI" id="CHEBI:48828"/>
    </cofactor>
    <cofactor evidence="3">
        <name>Cd(2+)</name>
        <dbReference type="ChEBI" id="CHEBI:48775"/>
    </cofactor>
    <text evidence="3">Binds 1 divalent cation per subunit. The enzyme is active with manganese, cobalt or cadmium ions.</text>
</comment>
<keyword evidence="2 4" id="KW-0808">Transferase</keyword>
<sequence length="451" mass="50728">MSADKIATSAWHKASWRDFPIKQHPCYVNKESIESVERELSNFPPLVFAKEADSLKDKLAKASRGESFLLQGGDCAESFSQFSTNAIRDMFKIILQMSVILTFASSRPVIKVGRLAGQFAKPRSNDVEVIDGVSYPSYRGDLINSQELDKREPDPLRLLKGYHQSASTLNLLRAFSQGGFANLEQVHNWNLGFVANNNFGKRYEELASQIEKSLRFMNACGIDTQTTRQLKEVSFYTSHEALVLNYEEALTRQDSLSKDWYDCSAHFLWIGERTRDIDHAHMEFLRGVKNPLGVKIGPNATKDDLLKICDILNPLNECGRLTFIVRMGADKIEQRFPALLRAVCEEGRNIVWSCDPMHGNTKVASSGYKTRSFTDIVSEIRSFFAIHKAQGSIASGIHLEMTGTDVTECLGGVQDINESSLHKNYHTQCDPRLNATQALELSFMLAEILQK</sequence>
<comment type="catalytic activity">
    <reaction evidence="4">
        <text>D-erythrose 4-phosphate + phosphoenolpyruvate + H2O = 7-phospho-2-dehydro-3-deoxy-D-arabino-heptonate + phosphate</text>
        <dbReference type="Rhea" id="RHEA:14717"/>
        <dbReference type="ChEBI" id="CHEBI:15377"/>
        <dbReference type="ChEBI" id="CHEBI:16897"/>
        <dbReference type="ChEBI" id="CHEBI:43474"/>
        <dbReference type="ChEBI" id="CHEBI:58394"/>
        <dbReference type="ChEBI" id="CHEBI:58702"/>
        <dbReference type="EC" id="2.5.1.54"/>
    </reaction>
</comment>
<feature type="binding site" evidence="3">
    <location>
        <position position="295"/>
    </location>
    <ligand>
        <name>phosphoenolpyruvate</name>
        <dbReference type="ChEBI" id="CHEBI:58702"/>
    </ligand>
</feature>
<evidence type="ECO:0000256" key="2">
    <source>
        <dbReference type="ARBA" id="ARBA00022679"/>
    </source>
</evidence>
<proteinExistence type="inferred from homology"/>